<evidence type="ECO:0000313" key="3">
    <source>
        <dbReference type="Proteomes" id="UP001189429"/>
    </source>
</evidence>
<feature type="region of interest" description="Disordered" evidence="1">
    <location>
        <begin position="1"/>
        <end position="294"/>
    </location>
</feature>
<name>A0ABN9WZ39_9DINO</name>
<dbReference type="EMBL" id="CAUYUJ010019405">
    <property type="protein sequence ID" value="CAK0890942.1"/>
    <property type="molecule type" value="Genomic_DNA"/>
</dbReference>
<evidence type="ECO:0000313" key="2">
    <source>
        <dbReference type="EMBL" id="CAK0890942.1"/>
    </source>
</evidence>
<protein>
    <submittedName>
        <fullName evidence="2">Uncharacterized protein</fullName>
    </submittedName>
</protein>
<dbReference type="Proteomes" id="UP001189429">
    <property type="component" value="Unassembled WGS sequence"/>
</dbReference>
<reference evidence="2" key="1">
    <citation type="submission" date="2023-10" db="EMBL/GenBank/DDBJ databases">
        <authorList>
            <person name="Chen Y."/>
            <person name="Shah S."/>
            <person name="Dougan E. K."/>
            <person name="Thang M."/>
            <person name="Chan C."/>
        </authorList>
    </citation>
    <scope>NUCLEOTIDE SEQUENCE [LARGE SCALE GENOMIC DNA]</scope>
</reference>
<evidence type="ECO:0000256" key="1">
    <source>
        <dbReference type="SAM" id="MobiDB-lite"/>
    </source>
</evidence>
<sequence length="294" mass="30480">MCSGGRRCMGLVGGASATPARRKSGTTLSRTGGTSAMRRHPPTPRAGTPPGRPERCRERREGLARPGSRSASLRRLLGMLLDGPRRRKHAHVRAMPSRSSQANHAHRTFPAASGGDVGPLRRRGPTADCRGRRGATTHGAAAGAAARSPGGGGGRRGAREGRRRLRAASARGGGRQLSARPSRRRGLCEAGEAGSPGSSGARLRSGERTRLRGLAVCSAIPGRGPAEDAQSRTRPRSPRGASPRRGAPETKTARSLSPSAHAIRPSARRPCRSAGGSASAGPTRSAASWPRCPC</sequence>
<keyword evidence="3" id="KW-1185">Reference proteome</keyword>
<organism evidence="2 3">
    <name type="scientific">Prorocentrum cordatum</name>
    <dbReference type="NCBI Taxonomy" id="2364126"/>
    <lineage>
        <taxon>Eukaryota</taxon>
        <taxon>Sar</taxon>
        <taxon>Alveolata</taxon>
        <taxon>Dinophyceae</taxon>
        <taxon>Prorocentrales</taxon>
        <taxon>Prorocentraceae</taxon>
        <taxon>Prorocentrum</taxon>
    </lineage>
</organism>
<feature type="compositionally biased region" description="Low complexity" evidence="1">
    <location>
        <begin position="189"/>
        <end position="201"/>
    </location>
</feature>
<feature type="compositionally biased region" description="Low complexity" evidence="1">
    <location>
        <begin position="134"/>
        <end position="148"/>
    </location>
</feature>
<proteinExistence type="predicted"/>
<gene>
    <name evidence="2" type="ORF">PCOR1329_LOCUS71025</name>
</gene>
<feature type="compositionally biased region" description="Basic and acidic residues" evidence="1">
    <location>
        <begin position="52"/>
        <end position="63"/>
    </location>
</feature>
<feature type="compositionally biased region" description="Low complexity" evidence="1">
    <location>
        <begin position="25"/>
        <end position="35"/>
    </location>
</feature>
<accession>A0ABN9WZ39</accession>
<comment type="caution">
    <text evidence="2">The sequence shown here is derived from an EMBL/GenBank/DDBJ whole genome shotgun (WGS) entry which is preliminary data.</text>
</comment>